<dbReference type="RefSeq" id="WP_171679062.1">
    <property type="nucleotide sequence ID" value="NZ_BAAAGT010000023.1"/>
</dbReference>
<evidence type="ECO:0000313" key="2">
    <source>
        <dbReference type="EMBL" id="NOL45766.1"/>
    </source>
</evidence>
<protein>
    <recommendedName>
        <fullName evidence="4">Kelch motif protein</fullName>
    </recommendedName>
</protein>
<proteinExistence type="predicted"/>
<evidence type="ECO:0000313" key="3">
    <source>
        <dbReference type="Proteomes" id="UP000534306"/>
    </source>
</evidence>
<gene>
    <name evidence="2" type="ORF">HPO96_36530</name>
</gene>
<comment type="caution">
    <text evidence="2">The sequence shown here is derived from an EMBL/GenBank/DDBJ whole genome shotgun (WGS) entry which is preliminary data.</text>
</comment>
<accession>A0A7Y4L9M8</accession>
<evidence type="ECO:0008006" key="4">
    <source>
        <dbReference type="Google" id="ProtNLM"/>
    </source>
</evidence>
<dbReference type="Proteomes" id="UP000534306">
    <property type="component" value="Unassembled WGS sequence"/>
</dbReference>
<organism evidence="2 3">
    <name type="scientific">Kribbella sandramycini</name>
    <dbReference type="NCBI Taxonomy" id="60450"/>
    <lineage>
        <taxon>Bacteria</taxon>
        <taxon>Bacillati</taxon>
        <taxon>Actinomycetota</taxon>
        <taxon>Actinomycetes</taxon>
        <taxon>Propionibacteriales</taxon>
        <taxon>Kribbellaceae</taxon>
        <taxon>Kribbella</taxon>
    </lineage>
</organism>
<sequence length="62" mass="6283">MVALGGKIYVLGGLVSSRTTSRTTLEPAPGSGTPTCLPRGTAWPRPPSATRSTCLAADRSPG</sequence>
<feature type="region of interest" description="Disordered" evidence="1">
    <location>
        <begin position="16"/>
        <end position="62"/>
    </location>
</feature>
<name>A0A7Y4L9M8_9ACTN</name>
<dbReference type="AlphaFoldDB" id="A0A7Y4L9M8"/>
<keyword evidence="3" id="KW-1185">Reference proteome</keyword>
<evidence type="ECO:0000256" key="1">
    <source>
        <dbReference type="SAM" id="MobiDB-lite"/>
    </source>
</evidence>
<dbReference type="EMBL" id="JABJRC010000016">
    <property type="protein sequence ID" value="NOL45766.1"/>
    <property type="molecule type" value="Genomic_DNA"/>
</dbReference>
<reference evidence="2 3" key="1">
    <citation type="submission" date="2020-05" db="EMBL/GenBank/DDBJ databases">
        <title>Genome sequence of Kribbella sandramycini ATCC 39419.</title>
        <authorList>
            <person name="Maclea K.S."/>
            <person name="Fair J.L."/>
        </authorList>
    </citation>
    <scope>NUCLEOTIDE SEQUENCE [LARGE SCALE GENOMIC DNA]</scope>
    <source>
        <strain evidence="2 3">ATCC 39419</strain>
    </source>
</reference>